<dbReference type="PANTHER" id="PTHR30383">
    <property type="entry name" value="THIOESTERASE 1/PROTEASE 1/LYSOPHOSPHOLIPASE L1"/>
    <property type="match status" value="1"/>
</dbReference>
<comment type="caution">
    <text evidence="2">The sequence shown here is derived from an EMBL/GenBank/DDBJ whole genome shotgun (WGS) entry which is preliminary data.</text>
</comment>
<sequence length="283" mass="32225">MSQSELEKAKRIIRFFHPEKRFGFMPGANDTEALARIFGVSQQNYLSIREEFELNVNLTARELLNEVDYMRSLKTITLPAGSKIAVIGDSLTDDYQSWFEIIAKSFAIARPELELQWINTALSGDTTMQLFSTLTQIEKLKPDYLFCLIGTNDGRIHGAGEKSCTGFREVIDNLSEIASRALSSVVKQFIWLTPVGVKEEWIKQDWLLNQFCASWSNKQILETAELIRTRPEKHIDIAPLFAGERSETMFLEDGLHWSLQGQKAVARTVMSGFSQILRSKIHD</sequence>
<accession>A0ABV7CPE2</accession>
<proteinExistence type="predicted"/>
<dbReference type="Pfam" id="PF13472">
    <property type="entry name" value="Lipase_GDSL_2"/>
    <property type="match status" value="1"/>
</dbReference>
<dbReference type="InterPro" id="IPR051532">
    <property type="entry name" value="Ester_Hydrolysis_Enzymes"/>
</dbReference>
<dbReference type="EMBL" id="JBHRSD010000039">
    <property type="protein sequence ID" value="MFC3034358.1"/>
    <property type="molecule type" value="Genomic_DNA"/>
</dbReference>
<dbReference type="GO" id="GO:0016787">
    <property type="term" value="F:hydrolase activity"/>
    <property type="evidence" value="ECO:0007669"/>
    <property type="project" value="UniProtKB-KW"/>
</dbReference>
<dbReference type="RefSeq" id="WP_377127496.1">
    <property type="nucleotide sequence ID" value="NZ_JBHRSD010000039.1"/>
</dbReference>
<organism evidence="2 3">
    <name type="scientific">Pseudoalteromonas fenneropenaei</name>
    <dbReference type="NCBI Taxonomy" id="1737459"/>
    <lineage>
        <taxon>Bacteria</taxon>
        <taxon>Pseudomonadati</taxon>
        <taxon>Pseudomonadota</taxon>
        <taxon>Gammaproteobacteria</taxon>
        <taxon>Alteromonadales</taxon>
        <taxon>Pseudoalteromonadaceae</taxon>
        <taxon>Pseudoalteromonas</taxon>
    </lineage>
</organism>
<dbReference type="Gene3D" id="3.40.50.1110">
    <property type="entry name" value="SGNH hydrolase"/>
    <property type="match status" value="1"/>
</dbReference>
<dbReference type="InterPro" id="IPR036514">
    <property type="entry name" value="SGNH_hydro_sf"/>
</dbReference>
<protein>
    <submittedName>
        <fullName evidence="2">SGNH/GDSL hydrolase family protein</fullName>
    </submittedName>
</protein>
<keyword evidence="3" id="KW-1185">Reference proteome</keyword>
<evidence type="ECO:0000313" key="2">
    <source>
        <dbReference type="EMBL" id="MFC3034358.1"/>
    </source>
</evidence>
<dbReference type="SUPFAM" id="SSF52266">
    <property type="entry name" value="SGNH hydrolase"/>
    <property type="match status" value="1"/>
</dbReference>
<feature type="domain" description="SGNH hydrolase-type esterase" evidence="1">
    <location>
        <begin position="86"/>
        <end position="264"/>
    </location>
</feature>
<dbReference type="InterPro" id="IPR013830">
    <property type="entry name" value="SGNH_hydro"/>
</dbReference>
<gene>
    <name evidence="2" type="ORF">ACFOEE_17770</name>
</gene>
<evidence type="ECO:0000259" key="1">
    <source>
        <dbReference type="Pfam" id="PF13472"/>
    </source>
</evidence>
<reference evidence="3" key="1">
    <citation type="journal article" date="2019" name="Int. J. Syst. Evol. Microbiol.">
        <title>The Global Catalogue of Microorganisms (GCM) 10K type strain sequencing project: providing services to taxonomists for standard genome sequencing and annotation.</title>
        <authorList>
            <consortium name="The Broad Institute Genomics Platform"/>
            <consortium name="The Broad Institute Genome Sequencing Center for Infectious Disease"/>
            <person name="Wu L."/>
            <person name="Ma J."/>
        </authorList>
    </citation>
    <scope>NUCLEOTIDE SEQUENCE [LARGE SCALE GENOMIC DNA]</scope>
    <source>
        <strain evidence="3">KCTC 42730</strain>
    </source>
</reference>
<evidence type="ECO:0000313" key="3">
    <source>
        <dbReference type="Proteomes" id="UP001595453"/>
    </source>
</evidence>
<dbReference type="Proteomes" id="UP001595453">
    <property type="component" value="Unassembled WGS sequence"/>
</dbReference>
<keyword evidence="2" id="KW-0378">Hydrolase</keyword>
<name>A0ABV7CPE2_9GAMM</name>